<evidence type="ECO:0000256" key="2">
    <source>
        <dbReference type="ARBA" id="ARBA00004609"/>
    </source>
</evidence>
<dbReference type="InterPro" id="IPR037055">
    <property type="entry name" value="MHC_I-like_Ag-recog_sf"/>
</dbReference>
<reference evidence="12 13" key="1">
    <citation type="journal article" date="2023" name="bioRxiv">
        <title>Conserved and derived expression patterns and positive selection on dental genes reveal complex evolutionary context of ever-growing rodent molars.</title>
        <authorList>
            <person name="Calamari Z.T."/>
            <person name="Song A."/>
            <person name="Cohen E."/>
            <person name="Akter M."/>
            <person name="Roy R.D."/>
            <person name="Hallikas O."/>
            <person name="Christensen M.M."/>
            <person name="Li P."/>
            <person name="Marangoni P."/>
            <person name="Jernvall J."/>
            <person name="Klein O.D."/>
        </authorList>
    </citation>
    <scope>NUCLEOTIDE SEQUENCE [LARGE SCALE GENOMIC DNA]</scope>
    <source>
        <strain evidence="12">V071</strain>
    </source>
</reference>
<comment type="subcellular location">
    <subcellularLocation>
        <location evidence="2">Cell membrane</location>
        <topology evidence="2">Lipid-anchor</topology>
        <topology evidence="2">GPI-anchor</topology>
    </subcellularLocation>
</comment>
<evidence type="ECO:0000313" key="13">
    <source>
        <dbReference type="Proteomes" id="UP001488838"/>
    </source>
</evidence>
<dbReference type="GO" id="GO:0006955">
    <property type="term" value="P:immune response"/>
    <property type="evidence" value="ECO:0007669"/>
    <property type="project" value="TreeGrafter"/>
</dbReference>
<sequence>MSGRLLMPEDSSDTHSLSCDIIVKDSTTLLESWCEGQCSVDGEFFLQYDNDNQATALGDLGKEAKVTPVWKDLIKRIFIHSRGPDSGRCAPESGVGIHRKVQATNTKQEITKISGQPIIQVIMLSQYEHRQTVGASWTFKIGGQFSLRLDTVNVNWRLIDDKVGGLMNKWKDDEEFIKHLEIISTADSRYWLKELLKHHKGKPTSTTAAPDVVQPSSVAIKNNISVLLIILTLKMLQRSRERSSGATNLPSISLHQMNQDAADTAFH</sequence>
<feature type="domain" description="Retinoic acid early-inducible protein 1" evidence="11">
    <location>
        <begin position="13"/>
        <end position="202"/>
    </location>
</feature>
<dbReference type="GO" id="GO:0046703">
    <property type="term" value="F:natural killer cell lectin-like receptor binding"/>
    <property type="evidence" value="ECO:0007669"/>
    <property type="project" value="UniProtKB-ARBA"/>
</dbReference>
<keyword evidence="10" id="KW-0449">Lipoprotein</keyword>
<evidence type="ECO:0000256" key="6">
    <source>
        <dbReference type="ARBA" id="ARBA00022729"/>
    </source>
</evidence>
<dbReference type="GO" id="GO:0002486">
    <property type="term" value="P:antigen processing and presentation of endogenous peptide antigen via MHC class I via ER pathway, TAP-independent"/>
    <property type="evidence" value="ECO:0007669"/>
    <property type="project" value="TreeGrafter"/>
</dbReference>
<dbReference type="GO" id="GO:0009897">
    <property type="term" value="C:external side of plasma membrane"/>
    <property type="evidence" value="ECO:0007669"/>
    <property type="project" value="TreeGrafter"/>
</dbReference>
<protein>
    <recommendedName>
        <fullName evidence="11">Retinoic acid early-inducible protein 1 domain-containing protein</fullName>
    </recommendedName>
</protein>
<dbReference type="Proteomes" id="UP001488838">
    <property type="component" value="Unassembled WGS sequence"/>
</dbReference>
<evidence type="ECO:0000256" key="3">
    <source>
        <dbReference type="ARBA" id="ARBA00008353"/>
    </source>
</evidence>
<evidence type="ECO:0000256" key="7">
    <source>
        <dbReference type="ARBA" id="ARBA00023136"/>
    </source>
</evidence>
<comment type="similarity">
    <text evidence="3">Belongs to the NKG2D ligand family.</text>
</comment>
<evidence type="ECO:0000256" key="5">
    <source>
        <dbReference type="ARBA" id="ARBA00022622"/>
    </source>
</evidence>
<keyword evidence="6" id="KW-0732">Signal</keyword>
<comment type="function">
    <text evidence="1">Acts as a ligand for KLRK1.</text>
</comment>
<dbReference type="Gene3D" id="3.30.500.10">
    <property type="entry name" value="MHC class I-like antigen recognition-like"/>
    <property type="match status" value="1"/>
</dbReference>
<proteinExistence type="inferred from homology"/>
<organism evidence="12 13">
    <name type="scientific">Myodes glareolus</name>
    <name type="common">Bank vole</name>
    <name type="synonym">Clethrionomys glareolus</name>
    <dbReference type="NCBI Taxonomy" id="447135"/>
    <lineage>
        <taxon>Eukaryota</taxon>
        <taxon>Metazoa</taxon>
        <taxon>Chordata</taxon>
        <taxon>Craniata</taxon>
        <taxon>Vertebrata</taxon>
        <taxon>Euteleostomi</taxon>
        <taxon>Mammalia</taxon>
        <taxon>Eutheria</taxon>
        <taxon>Euarchontoglires</taxon>
        <taxon>Glires</taxon>
        <taxon>Rodentia</taxon>
        <taxon>Myomorpha</taxon>
        <taxon>Muroidea</taxon>
        <taxon>Cricetidae</taxon>
        <taxon>Arvicolinae</taxon>
        <taxon>Myodes</taxon>
    </lineage>
</organism>
<name>A0AAW0GYA6_MYOGA</name>
<evidence type="ECO:0000256" key="9">
    <source>
        <dbReference type="ARBA" id="ARBA00023180"/>
    </source>
</evidence>
<dbReference type="GO" id="GO:0001916">
    <property type="term" value="P:positive regulation of T cell mediated cytotoxicity"/>
    <property type="evidence" value="ECO:0007669"/>
    <property type="project" value="TreeGrafter"/>
</dbReference>
<keyword evidence="9" id="KW-0325">Glycoprotein</keyword>
<keyword evidence="13" id="KW-1185">Reference proteome</keyword>
<dbReference type="AlphaFoldDB" id="A0AAW0GYA6"/>
<evidence type="ECO:0000256" key="8">
    <source>
        <dbReference type="ARBA" id="ARBA00023157"/>
    </source>
</evidence>
<dbReference type="InterPro" id="IPR029287">
    <property type="entry name" value="RAE-1"/>
</dbReference>
<gene>
    <name evidence="12" type="ORF">U0070_011078</name>
</gene>
<keyword evidence="4" id="KW-1003">Cell membrane</keyword>
<evidence type="ECO:0000313" key="12">
    <source>
        <dbReference type="EMBL" id="KAK7795463.1"/>
    </source>
</evidence>
<keyword evidence="8" id="KW-1015">Disulfide bond</keyword>
<feature type="non-terminal residue" evidence="12">
    <location>
        <position position="267"/>
    </location>
</feature>
<dbReference type="InterPro" id="IPR050208">
    <property type="entry name" value="MHC_class-I_related"/>
</dbReference>
<dbReference type="PANTHER" id="PTHR16675">
    <property type="entry name" value="MHC CLASS I-RELATED"/>
    <property type="match status" value="1"/>
</dbReference>
<dbReference type="GO" id="GO:0002476">
    <property type="term" value="P:antigen processing and presentation of endogenous peptide antigen via MHC class Ib"/>
    <property type="evidence" value="ECO:0007669"/>
    <property type="project" value="TreeGrafter"/>
</dbReference>
<dbReference type="EMBL" id="JBBHLL010002315">
    <property type="protein sequence ID" value="KAK7795463.1"/>
    <property type="molecule type" value="Genomic_DNA"/>
</dbReference>
<dbReference type="GO" id="GO:0005615">
    <property type="term" value="C:extracellular space"/>
    <property type="evidence" value="ECO:0007669"/>
    <property type="project" value="TreeGrafter"/>
</dbReference>
<keyword evidence="7" id="KW-0472">Membrane</keyword>
<accession>A0AAW0GYA6</accession>
<comment type="caution">
    <text evidence="12">The sequence shown here is derived from an EMBL/GenBank/DDBJ whole genome shotgun (WGS) entry which is preliminary data.</text>
</comment>
<evidence type="ECO:0000256" key="4">
    <source>
        <dbReference type="ARBA" id="ARBA00022475"/>
    </source>
</evidence>
<keyword evidence="5" id="KW-0336">GPI-anchor</keyword>
<dbReference type="PANTHER" id="PTHR16675:SF64">
    <property type="entry name" value="RETINOIC ACID EARLY TRANSCRIPT 1E"/>
    <property type="match status" value="1"/>
</dbReference>
<dbReference type="SUPFAM" id="SSF54452">
    <property type="entry name" value="MHC antigen-recognition domain"/>
    <property type="match status" value="1"/>
</dbReference>
<dbReference type="Pfam" id="PF14586">
    <property type="entry name" value="MHC_I_2"/>
    <property type="match status" value="1"/>
</dbReference>
<evidence type="ECO:0000259" key="11">
    <source>
        <dbReference type="Pfam" id="PF14586"/>
    </source>
</evidence>
<evidence type="ECO:0000256" key="1">
    <source>
        <dbReference type="ARBA" id="ARBA00002305"/>
    </source>
</evidence>
<evidence type="ECO:0000256" key="10">
    <source>
        <dbReference type="ARBA" id="ARBA00023288"/>
    </source>
</evidence>
<dbReference type="InterPro" id="IPR011162">
    <property type="entry name" value="MHC_I/II-like_Ag-recog"/>
</dbReference>